<dbReference type="InterPro" id="IPR001303">
    <property type="entry name" value="Aldolase_II/adducin_N"/>
</dbReference>
<comment type="caution">
    <text evidence="5">The sequence shown here is derived from an EMBL/GenBank/DDBJ whole genome shotgun (WGS) entry which is preliminary data.</text>
</comment>
<dbReference type="Proteomes" id="UP000622648">
    <property type="component" value="Unassembled WGS sequence"/>
</dbReference>
<dbReference type="RefSeq" id="WP_132532802.1">
    <property type="nucleotide sequence ID" value="NZ_BMJO01000002.1"/>
</dbReference>
<dbReference type="SUPFAM" id="SSF51197">
    <property type="entry name" value="Clavaminate synthase-like"/>
    <property type="match status" value="1"/>
</dbReference>
<accession>A0A4R2HCA0</accession>
<dbReference type="InterPro" id="IPR042098">
    <property type="entry name" value="TauD-like_sf"/>
</dbReference>
<dbReference type="InterPro" id="IPR051017">
    <property type="entry name" value="Aldolase-II_Adducin_sf"/>
</dbReference>
<dbReference type="SUPFAM" id="SSF53639">
    <property type="entry name" value="AraD/HMP-PK domain-like"/>
    <property type="match status" value="1"/>
</dbReference>
<dbReference type="EMBL" id="BMJO01000002">
    <property type="protein sequence ID" value="GGE47098.1"/>
    <property type="molecule type" value="Genomic_DNA"/>
</dbReference>
<proteinExistence type="inferred from homology"/>
<dbReference type="InterPro" id="IPR036409">
    <property type="entry name" value="Aldolase_II/adducin_N_sf"/>
</dbReference>
<dbReference type="AlphaFoldDB" id="A0A4R2HCA0"/>
<dbReference type="Pfam" id="PF00596">
    <property type="entry name" value="Aldolase_II"/>
    <property type="match status" value="1"/>
</dbReference>
<gene>
    <name evidence="5" type="ORF">EV200_104264</name>
    <name evidence="4" type="ORF">GCM10011413_11520</name>
</gene>
<organism evidence="5 6">
    <name type="scientific">Pedobacter psychrotolerans</name>
    <dbReference type="NCBI Taxonomy" id="1843235"/>
    <lineage>
        <taxon>Bacteria</taxon>
        <taxon>Pseudomonadati</taxon>
        <taxon>Bacteroidota</taxon>
        <taxon>Sphingobacteriia</taxon>
        <taxon>Sphingobacteriales</taxon>
        <taxon>Sphingobacteriaceae</taxon>
        <taxon>Pedobacter</taxon>
    </lineage>
</organism>
<reference evidence="4" key="1">
    <citation type="journal article" date="2014" name="Int. J. Syst. Evol. Microbiol.">
        <title>Complete genome of a new Firmicutes species belonging to the dominant human colonic microbiota ('Ruminococcus bicirculans') reveals two chromosomes and a selective capacity to utilize plant glucans.</title>
        <authorList>
            <consortium name="NISC Comparative Sequencing Program"/>
            <person name="Wegmann U."/>
            <person name="Louis P."/>
            <person name="Goesmann A."/>
            <person name="Henrissat B."/>
            <person name="Duncan S.H."/>
            <person name="Flint H.J."/>
        </authorList>
    </citation>
    <scope>NUCLEOTIDE SEQUENCE</scope>
    <source>
        <strain evidence="4">CGMCC 1.15644</strain>
    </source>
</reference>
<keyword evidence="7" id="KW-1185">Reference proteome</keyword>
<protein>
    <submittedName>
        <fullName evidence="5">Ribulose-5-phosphate 4-epimerase/fuculose-1-phosphate aldolase</fullName>
    </submittedName>
</protein>
<dbReference type="Pfam" id="PF02668">
    <property type="entry name" value="TauD"/>
    <property type="match status" value="1"/>
</dbReference>
<dbReference type="GO" id="GO:0005856">
    <property type="term" value="C:cytoskeleton"/>
    <property type="evidence" value="ECO:0007669"/>
    <property type="project" value="TreeGrafter"/>
</dbReference>
<evidence type="ECO:0000313" key="6">
    <source>
        <dbReference type="Proteomes" id="UP000295684"/>
    </source>
</evidence>
<keyword evidence="1" id="KW-0560">Oxidoreductase</keyword>
<evidence type="ECO:0000313" key="5">
    <source>
        <dbReference type="EMBL" id="TCO25227.1"/>
    </source>
</evidence>
<feature type="domain" description="Class II aldolase/adducin N-terminal" evidence="3">
    <location>
        <begin position="380"/>
        <end position="561"/>
    </location>
</feature>
<evidence type="ECO:0000259" key="3">
    <source>
        <dbReference type="SMART" id="SM01007"/>
    </source>
</evidence>
<evidence type="ECO:0000256" key="2">
    <source>
        <dbReference type="ARBA" id="ARBA00037961"/>
    </source>
</evidence>
<reference evidence="7" key="2">
    <citation type="journal article" date="2019" name="Int. J. Syst. Evol. Microbiol.">
        <title>The Global Catalogue of Microorganisms (GCM) 10K type strain sequencing project: providing services to taxonomists for standard genome sequencing and annotation.</title>
        <authorList>
            <consortium name="The Broad Institute Genomics Platform"/>
            <consortium name="The Broad Institute Genome Sequencing Center for Infectious Disease"/>
            <person name="Wu L."/>
            <person name="Ma J."/>
        </authorList>
    </citation>
    <scope>NUCLEOTIDE SEQUENCE [LARGE SCALE GENOMIC DNA]</scope>
    <source>
        <strain evidence="7">CGMCC 1.15644</strain>
    </source>
</reference>
<dbReference type="GO" id="GO:0016706">
    <property type="term" value="F:2-oxoglutarate-dependent dioxygenase activity"/>
    <property type="evidence" value="ECO:0007669"/>
    <property type="project" value="UniProtKB-ARBA"/>
</dbReference>
<dbReference type="EMBL" id="SLWO01000004">
    <property type="protein sequence ID" value="TCO25227.1"/>
    <property type="molecule type" value="Genomic_DNA"/>
</dbReference>
<dbReference type="OrthoDB" id="9769888at2"/>
<reference evidence="4" key="4">
    <citation type="submission" date="2024-05" db="EMBL/GenBank/DDBJ databases">
        <authorList>
            <person name="Sun Q."/>
            <person name="Zhou Y."/>
        </authorList>
    </citation>
    <scope>NUCLEOTIDE SEQUENCE</scope>
    <source>
        <strain evidence="4">CGMCC 1.15644</strain>
    </source>
</reference>
<dbReference type="Proteomes" id="UP000295684">
    <property type="component" value="Unassembled WGS sequence"/>
</dbReference>
<evidence type="ECO:0000313" key="7">
    <source>
        <dbReference type="Proteomes" id="UP000622648"/>
    </source>
</evidence>
<dbReference type="SMART" id="SM01007">
    <property type="entry name" value="Aldolase_II"/>
    <property type="match status" value="1"/>
</dbReference>
<dbReference type="GO" id="GO:0051015">
    <property type="term" value="F:actin filament binding"/>
    <property type="evidence" value="ECO:0007669"/>
    <property type="project" value="TreeGrafter"/>
</dbReference>
<dbReference type="PANTHER" id="PTHR10672">
    <property type="entry name" value="ADDUCIN"/>
    <property type="match status" value="1"/>
</dbReference>
<dbReference type="Gene3D" id="3.40.225.10">
    <property type="entry name" value="Class II aldolase/adducin N-terminal domain"/>
    <property type="match status" value="1"/>
</dbReference>
<evidence type="ECO:0000256" key="1">
    <source>
        <dbReference type="ARBA" id="ARBA00023002"/>
    </source>
</evidence>
<dbReference type="InterPro" id="IPR003819">
    <property type="entry name" value="TauD/TfdA-like"/>
</dbReference>
<sequence length="617" mass="70514">MKLKQDALKGLMNTQPQSIKIDPLTTVRLSFLNTGNGELAMFETGERLDLNAWATVNKSSIDDAYKRYGAVLFRGFNVNDDAAFNSFTRKLSNELMDYSEPSTPRRQVAEKVYTSTEYPKEEHIPMHNEHSYSNDWPQKIWFYSVKPAEVGGATPLADSRKVFAGLSESLRNEFIKKGVMYVRNFGNELDLPWQEVYQTESKEDAEKYFRKKNITFEWKEHNALRTRQVCQAVIQHPESKEWVWFNQAHLFHISSQAPAVQDYLIEQCGFDHLPRNTFFGDGSPIPIAYLEEIREAYRRAQFKFDWKASDVIMLDNLLFAHGREPFEGTRKVLVAMADPYHYKPVEEQLNSKVVNNTRHATAQFFINHASHDTDHSILKYKLAAAYRVMVTEGLDEGGISGHISMRVPGESDCFWVNPFGMLAEEITAKNLIKVDKNGEVIEGDYPVNVAGFCIHAAIHNHYPQVNCVVHTHSPWGTLFSALDRYIKPIDQNCCLFFENHELYGHFGGPVNDTEEAMQLAAALKGKDMIVLRNHGTITCGANIESAVIRMVAAERAYRLNMLAMQTQDIKLIDGETARLTRDWIGNDFGLAIEFNALLRKVERVYTDFSLLKPEQLK</sequence>
<reference evidence="5 6" key="3">
    <citation type="submission" date="2019-03" db="EMBL/GenBank/DDBJ databases">
        <title>Genomic Encyclopedia of Type Strains, Phase IV (KMG-IV): sequencing the most valuable type-strain genomes for metagenomic binning, comparative biology and taxonomic classification.</title>
        <authorList>
            <person name="Goeker M."/>
        </authorList>
    </citation>
    <scope>NUCLEOTIDE SEQUENCE [LARGE SCALE GENOMIC DNA]</scope>
    <source>
        <strain evidence="5 6">DSM 103236</strain>
    </source>
</reference>
<dbReference type="PANTHER" id="PTHR10672:SF3">
    <property type="entry name" value="PROTEIN HU-LI TAI SHAO"/>
    <property type="match status" value="1"/>
</dbReference>
<dbReference type="Gene3D" id="3.60.130.10">
    <property type="entry name" value="Clavaminate synthase-like"/>
    <property type="match status" value="1"/>
</dbReference>
<name>A0A4R2HCA0_9SPHI</name>
<comment type="similarity">
    <text evidence="2">Belongs to the aldolase class II family.</text>
</comment>
<evidence type="ECO:0000313" key="4">
    <source>
        <dbReference type="EMBL" id="GGE47098.1"/>
    </source>
</evidence>